<evidence type="ECO:0000313" key="3">
    <source>
        <dbReference type="Proteomes" id="UP001151760"/>
    </source>
</evidence>
<reference evidence="2" key="2">
    <citation type="submission" date="2022-01" db="EMBL/GenBank/DDBJ databases">
        <authorList>
            <person name="Yamashiro T."/>
            <person name="Shiraishi A."/>
            <person name="Satake H."/>
            <person name="Nakayama K."/>
        </authorList>
    </citation>
    <scope>NUCLEOTIDE SEQUENCE</scope>
</reference>
<organism evidence="2 3">
    <name type="scientific">Tanacetum coccineum</name>
    <dbReference type="NCBI Taxonomy" id="301880"/>
    <lineage>
        <taxon>Eukaryota</taxon>
        <taxon>Viridiplantae</taxon>
        <taxon>Streptophyta</taxon>
        <taxon>Embryophyta</taxon>
        <taxon>Tracheophyta</taxon>
        <taxon>Spermatophyta</taxon>
        <taxon>Magnoliopsida</taxon>
        <taxon>eudicotyledons</taxon>
        <taxon>Gunneridae</taxon>
        <taxon>Pentapetalae</taxon>
        <taxon>asterids</taxon>
        <taxon>campanulids</taxon>
        <taxon>Asterales</taxon>
        <taxon>Asteraceae</taxon>
        <taxon>Asteroideae</taxon>
        <taxon>Anthemideae</taxon>
        <taxon>Anthemidinae</taxon>
        <taxon>Tanacetum</taxon>
    </lineage>
</organism>
<proteinExistence type="predicted"/>
<dbReference type="EMBL" id="BQNB010014324">
    <property type="protein sequence ID" value="GJT26813.1"/>
    <property type="molecule type" value="Genomic_DNA"/>
</dbReference>
<sequence>MTHPHPNRIFVPQIVLTRSGKINTAGASVNTTIRPINTAVSKTIVNQLRPISNAYKKGYSQVTRPFNKYSEKNSIFNKKVNTVRVKDTTTRDRAVVIENKGKRANVVKASACWVWKAKNSIGNPQQKEYKEKGVIDSGCSRHMTGNKCYLTEYEDYDGGFVSFGDDSLLDLEAFSDSDYARASLDRKSIIGG</sequence>
<dbReference type="InterPro" id="IPR054722">
    <property type="entry name" value="PolX-like_BBD"/>
</dbReference>
<evidence type="ECO:0000313" key="2">
    <source>
        <dbReference type="EMBL" id="GJT26813.1"/>
    </source>
</evidence>
<name>A0ABQ5CJ78_9ASTR</name>
<dbReference type="Pfam" id="PF22936">
    <property type="entry name" value="Pol_BBD"/>
    <property type="match status" value="1"/>
</dbReference>
<comment type="caution">
    <text evidence="2">The sequence shown here is derived from an EMBL/GenBank/DDBJ whole genome shotgun (WGS) entry which is preliminary data.</text>
</comment>
<protein>
    <recommendedName>
        <fullName evidence="1">Retrovirus-related Pol polyprotein from transposon TNT 1-94-like beta-barrel domain-containing protein</fullName>
    </recommendedName>
</protein>
<accession>A0ABQ5CJ78</accession>
<feature type="non-terminal residue" evidence="2">
    <location>
        <position position="192"/>
    </location>
</feature>
<dbReference type="Proteomes" id="UP001151760">
    <property type="component" value="Unassembled WGS sequence"/>
</dbReference>
<gene>
    <name evidence="2" type="ORF">Tco_0907088</name>
</gene>
<evidence type="ECO:0000259" key="1">
    <source>
        <dbReference type="Pfam" id="PF22936"/>
    </source>
</evidence>
<keyword evidence="3" id="KW-1185">Reference proteome</keyword>
<feature type="domain" description="Retrovirus-related Pol polyprotein from transposon TNT 1-94-like beta-barrel" evidence="1">
    <location>
        <begin position="134"/>
        <end position="172"/>
    </location>
</feature>
<reference evidence="2" key="1">
    <citation type="journal article" date="2022" name="Int. J. Mol. Sci.">
        <title>Draft Genome of Tanacetum Coccineum: Genomic Comparison of Closely Related Tanacetum-Family Plants.</title>
        <authorList>
            <person name="Yamashiro T."/>
            <person name="Shiraishi A."/>
            <person name="Nakayama K."/>
            <person name="Satake H."/>
        </authorList>
    </citation>
    <scope>NUCLEOTIDE SEQUENCE</scope>
</reference>